<accession>A0A6M0RWD8</accession>
<keyword evidence="3" id="KW-1185">Reference proteome</keyword>
<dbReference type="InterPro" id="IPR045175">
    <property type="entry name" value="M28_fam"/>
</dbReference>
<organism evidence="2 3">
    <name type="scientific">Adonisia turfae CCMR0081</name>
    <dbReference type="NCBI Taxonomy" id="2292702"/>
    <lineage>
        <taxon>Bacteria</taxon>
        <taxon>Bacillati</taxon>
        <taxon>Cyanobacteriota</taxon>
        <taxon>Adonisia</taxon>
        <taxon>Adonisia turfae</taxon>
    </lineage>
</organism>
<feature type="domain" description="Peptidase M28" evidence="1">
    <location>
        <begin position="205"/>
        <end position="270"/>
    </location>
</feature>
<evidence type="ECO:0000313" key="2">
    <source>
        <dbReference type="EMBL" id="NEZ60446.1"/>
    </source>
</evidence>
<dbReference type="Gene3D" id="3.40.630.10">
    <property type="entry name" value="Zn peptidases"/>
    <property type="match status" value="1"/>
</dbReference>
<dbReference type="GO" id="GO:0008235">
    <property type="term" value="F:metalloexopeptidase activity"/>
    <property type="evidence" value="ECO:0007669"/>
    <property type="project" value="InterPro"/>
</dbReference>
<gene>
    <name evidence="2" type="ORF">DXZ20_33365</name>
</gene>
<comment type="caution">
    <text evidence="2">The sequence shown here is derived from an EMBL/GenBank/DDBJ whole genome shotgun (WGS) entry which is preliminary data.</text>
</comment>
<dbReference type="SUPFAM" id="SSF53187">
    <property type="entry name" value="Zn-dependent exopeptidases"/>
    <property type="match status" value="1"/>
</dbReference>
<proteinExistence type="predicted"/>
<dbReference type="InterPro" id="IPR007484">
    <property type="entry name" value="Peptidase_M28"/>
</dbReference>
<dbReference type="EMBL" id="QXHD01000004">
    <property type="protein sequence ID" value="NEZ60446.1"/>
    <property type="molecule type" value="Genomic_DNA"/>
</dbReference>
<dbReference type="AlphaFoldDB" id="A0A6M0RWD8"/>
<sequence>MHNKNVLLKQIKHHIDELSVNIGERPTGSAANHRAEDYIKRVFTRNKFKVTLQKFDCLDWEKNETTLNIGDTKADVEPSPYSLPCNVQAGIEVVNSIFQLEQADLSGKIAVLCGELTQEPLMPKNFRFYNSEHHQRIISLLEEKAPEAILTTSLNDKHLLPVLEDGDFDIPSVVFSKNDRDRIVNSNLPIHLRVNSKRKKTTGANVIARKGQAGQSKFVVTAHFDTKAGTPGALDNAVGVAVLLTLSEMLKETISEHVEVELVAFNGEDYF</sequence>
<dbReference type="GO" id="GO:0006508">
    <property type="term" value="P:proteolysis"/>
    <property type="evidence" value="ECO:0007669"/>
    <property type="project" value="InterPro"/>
</dbReference>
<name>A0A6M0RWD8_9CYAN</name>
<dbReference type="RefSeq" id="WP_163702968.1">
    <property type="nucleotide sequence ID" value="NZ_QXHD01000004.1"/>
</dbReference>
<evidence type="ECO:0000259" key="1">
    <source>
        <dbReference type="Pfam" id="PF04389"/>
    </source>
</evidence>
<reference evidence="2 3" key="1">
    <citation type="journal article" date="2020" name="Microb. Ecol.">
        <title>Ecogenomics of the Marine Benthic Filamentous Cyanobacterium Adonisia.</title>
        <authorList>
            <person name="Walter J.M."/>
            <person name="Coutinho F.H."/>
            <person name="Leomil L."/>
            <person name="Hargreaves P.I."/>
            <person name="Campeao M.E."/>
            <person name="Vieira V.V."/>
            <person name="Silva B.S."/>
            <person name="Fistarol G.O."/>
            <person name="Salomon P.S."/>
            <person name="Sawabe T."/>
            <person name="Mino S."/>
            <person name="Hosokawa M."/>
            <person name="Miyashita H."/>
            <person name="Maruyama F."/>
            <person name="van Verk M.C."/>
            <person name="Dutilh B.E."/>
            <person name="Thompson C.C."/>
            <person name="Thompson F.L."/>
        </authorList>
    </citation>
    <scope>NUCLEOTIDE SEQUENCE [LARGE SCALE GENOMIC DNA]</scope>
    <source>
        <strain evidence="2 3">CCMR0081</strain>
    </source>
</reference>
<dbReference type="PANTHER" id="PTHR12147">
    <property type="entry name" value="METALLOPEPTIDASE M28 FAMILY MEMBER"/>
    <property type="match status" value="1"/>
</dbReference>
<dbReference type="PANTHER" id="PTHR12147:SF26">
    <property type="entry name" value="PEPTIDASE M28 DOMAIN-CONTAINING PROTEIN"/>
    <property type="match status" value="1"/>
</dbReference>
<protein>
    <recommendedName>
        <fullName evidence="1">Peptidase M28 domain-containing protein</fullName>
    </recommendedName>
</protein>
<dbReference type="Gene3D" id="3.50.30.30">
    <property type="match status" value="1"/>
</dbReference>
<evidence type="ECO:0000313" key="3">
    <source>
        <dbReference type="Proteomes" id="UP000481033"/>
    </source>
</evidence>
<dbReference type="Pfam" id="PF04389">
    <property type="entry name" value="Peptidase_M28"/>
    <property type="match status" value="1"/>
</dbReference>
<dbReference type="Proteomes" id="UP000481033">
    <property type="component" value="Unassembled WGS sequence"/>
</dbReference>